<dbReference type="OrthoDB" id="9955492at2"/>
<dbReference type="RefSeq" id="WP_105042125.1">
    <property type="nucleotide sequence ID" value="NZ_MQWA01000001.1"/>
</dbReference>
<sequence length="135" mass="14766">MKTLIQLLIVTLSLSACSTNAPHSGALESGHWRKVKDKPPTYFPVGVDKDHPTGFDHGYWIETGDANGTRFFVPLRNTRWPREELIAEAQDAMSPQAKKELKVSETHSLMIGAGGGVLQVIGTTIYVFARCISGV</sequence>
<organism evidence="2 3">
    <name type="scientific">Rubritalea profundi</name>
    <dbReference type="NCBI Taxonomy" id="1658618"/>
    <lineage>
        <taxon>Bacteria</taxon>
        <taxon>Pseudomonadati</taxon>
        <taxon>Verrucomicrobiota</taxon>
        <taxon>Verrucomicrobiia</taxon>
        <taxon>Verrucomicrobiales</taxon>
        <taxon>Rubritaleaceae</taxon>
        <taxon>Rubritalea</taxon>
    </lineage>
</organism>
<proteinExistence type="predicted"/>
<reference evidence="2 3" key="1">
    <citation type="submission" date="2016-12" db="EMBL/GenBank/DDBJ databases">
        <title>Study of bacterial adaptation to deep sea.</title>
        <authorList>
            <person name="Song J."/>
            <person name="Yoshizawa S."/>
            <person name="Kogure K."/>
        </authorList>
    </citation>
    <scope>NUCLEOTIDE SEQUENCE [LARGE SCALE GENOMIC DNA]</scope>
    <source>
        <strain evidence="2 3">SAORIC-165</strain>
    </source>
</reference>
<evidence type="ECO:0000313" key="3">
    <source>
        <dbReference type="Proteomes" id="UP000239907"/>
    </source>
</evidence>
<comment type="caution">
    <text evidence="2">The sequence shown here is derived from an EMBL/GenBank/DDBJ whole genome shotgun (WGS) entry which is preliminary data.</text>
</comment>
<dbReference type="AlphaFoldDB" id="A0A2S7TXZ5"/>
<dbReference type="PROSITE" id="PS51257">
    <property type="entry name" value="PROKAR_LIPOPROTEIN"/>
    <property type="match status" value="1"/>
</dbReference>
<feature type="signal peptide" evidence="1">
    <location>
        <begin position="1"/>
        <end position="21"/>
    </location>
</feature>
<gene>
    <name evidence="2" type="ORF">BSZ32_03400</name>
</gene>
<keyword evidence="3" id="KW-1185">Reference proteome</keyword>
<dbReference type="Proteomes" id="UP000239907">
    <property type="component" value="Unassembled WGS sequence"/>
</dbReference>
<name>A0A2S7TXZ5_9BACT</name>
<feature type="chain" id="PRO_5015497181" evidence="1">
    <location>
        <begin position="22"/>
        <end position="135"/>
    </location>
</feature>
<accession>A0A2S7TXZ5</accession>
<evidence type="ECO:0000313" key="2">
    <source>
        <dbReference type="EMBL" id="PQJ27635.1"/>
    </source>
</evidence>
<keyword evidence="1" id="KW-0732">Signal</keyword>
<dbReference type="EMBL" id="MQWA01000001">
    <property type="protein sequence ID" value="PQJ27635.1"/>
    <property type="molecule type" value="Genomic_DNA"/>
</dbReference>
<evidence type="ECO:0000256" key="1">
    <source>
        <dbReference type="SAM" id="SignalP"/>
    </source>
</evidence>
<protein>
    <submittedName>
        <fullName evidence="2">Uncharacterized protein</fullName>
    </submittedName>
</protein>